<gene>
    <name evidence="2" type="ORF">LHJ74_10805</name>
</gene>
<protein>
    <submittedName>
        <fullName evidence="2">Uncharacterized protein</fullName>
    </submittedName>
</protein>
<evidence type="ECO:0000256" key="1">
    <source>
        <dbReference type="SAM" id="MobiDB-lite"/>
    </source>
</evidence>
<sequence length="310" mass="33531">MSIPGAQPDPYQQPHPQQPPNPYQQPHPYQQPPGPPGGAGGPAQQNPYAQTAPPVMGAYGQPLPGPPVPPGPPGRGRAGWQWGLGGALVASAVWLGTLFTTGVLGDDAAPEPDLAGYHFHEDVCKAAALGSFLEHYDKRDPSDDPYRYASEQDRLDLSFCSQSLEDPDESSDSYATTVVSVTVEWHKGADPSGEFAPRWKGYAQRDAYDSSYVVKPVEDIGEEAFLVTETREDDDTLEGMTLAVRDGWMTYDMSWSSFGAGADDDASQLSETEVADMLRSDTRDALEQLRKPDDDNPPARDPAPDGQEDI</sequence>
<comment type="caution">
    <text evidence="2">The sequence shown here is derived from an EMBL/GenBank/DDBJ whole genome shotgun (WGS) entry which is preliminary data.</text>
</comment>
<accession>A0ABT2JRM2</accession>
<organism evidence="2 3">
    <name type="scientific">Streptomyces gossypii</name>
    <dbReference type="NCBI Taxonomy" id="2883101"/>
    <lineage>
        <taxon>Bacteria</taxon>
        <taxon>Bacillati</taxon>
        <taxon>Actinomycetota</taxon>
        <taxon>Actinomycetes</taxon>
        <taxon>Kitasatosporales</taxon>
        <taxon>Streptomycetaceae</taxon>
        <taxon>Streptomyces</taxon>
    </lineage>
</organism>
<dbReference type="RefSeq" id="WP_260217694.1">
    <property type="nucleotide sequence ID" value="NZ_JAJAGO010000004.1"/>
</dbReference>
<feature type="compositionally biased region" description="Pro residues" evidence="1">
    <location>
        <begin position="11"/>
        <end position="36"/>
    </location>
</feature>
<proteinExistence type="predicted"/>
<keyword evidence="3" id="KW-1185">Reference proteome</keyword>
<dbReference type="EMBL" id="JAJAGO010000004">
    <property type="protein sequence ID" value="MCT2590396.1"/>
    <property type="molecule type" value="Genomic_DNA"/>
</dbReference>
<feature type="region of interest" description="Disordered" evidence="1">
    <location>
        <begin position="1"/>
        <end position="76"/>
    </location>
</feature>
<name>A0ABT2JRM2_9ACTN</name>
<feature type="compositionally biased region" description="Low complexity" evidence="1">
    <location>
        <begin position="1"/>
        <end position="10"/>
    </location>
</feature>
<dbReference type="Proteomes" id="UP001156389">
    <property type="component" value="Unassembled WGS sequence"/>
</dbReference>
<evidence type="ECO:0000313" key="3">
    <source>
        <dbReference type="Proteomes" id="UP001156389"/>
    </source>
</evidence>
<dbReference type="SUPFAM" id="SSF81995">
    <property type="entry name" value="beta-sandwich domain of Sec23/24"/>
    <property type="match status" value="1"/>
</dbReference>
<feature type="region of interest" description="Disordered" evidence="1">
    <location>
        <begin position="279"/>
        <end position="310"/>
    </location>
</feature>
<feature type="compositionally biased region" description="Pro residues" evidence="1">
    <location>
        <begin position="63"/>
        <end position="73"/>
    </location>
</feature>
<reference evidence="2 3" key="1">
    <citation type="submission" date="2021-10" db="EMBL/GenBank/DDBJ databases">
        <title>Streptomyces gossypii sp. nov., isolated from soil collected from cotton field.</title>
        <authorList>
            <person name="Ge X."/>
            <person name="Chen X."/>
            <person name="Liu W."/>
        </authorList>
    </citation>
    <scope>NUCLEOTIDE SEQUENCE [LARGE SCALE GENOMIC DNA]</scope>
    <source>
        <strain evidence="2 3">N2-109</strain>
    </source>
</reference>
<feature type="compositionally biased region" description="Basic and acidic residues" evidence="1">
    <location>
        <begin position="279"/>
        <end position="298"/>
    </location>
</feature>
<evidence type="ECO:0000313" key="2">
    <source>
        <dbReference type="EMBL" id="MCT2590396.1"/>
    </source>
</evidence>